<organism evidence="2 3">
    <name type="scientific">Brumimicrobium glaciale</name>
    <dbReference type="NCBI Taxonomy" id="200475"/>
    <lineage>
        <taxon>Bacteria</taxon>
        <taxon>Pseudomonadati</taxon>
        <taxon>Bacteroidota</taxon>
        <taxon>Flavobacteriia</taxon>
        <taxon>Flavobacteriales</taxon>
        <taxon>Crocinitomicaceae</taxon>
        <taxon>Brumimicrobium</taxon>
    </lineage>
</organism>
<dbReference type="Proteomes" id="UP000293952">
    <property type="component" value="Unassembled WGS sequence"/>
</dbReference>
<dbReference type="AlphaFoldDB" id="A0A4Q4KPK7"/>
<proteinExistence type="predicted"/>
<evidence type="ECO:0008006" key="4">
    <source>
        <dbReference type="Google" id="ProtNLM"/>
    </source>
</evidence>
<evidence type="ECO:0000313" key="3">
    <source>
        <dbReference type="Proteomes" id="UP000293952"/>
    </source>
</evidence>
<evidence type="ECO:0000256" key="1">
    <source>
        <dbReference type="SAM" id="SignalP"/>
    </source>
</evidence>
<protein>
    <recommendedName>
        <fullName evidence="4">Outer membrane protein beta-barrel domain-containing protein</fullName>
    </recommendedName>
</protein>
<reference evidence="2 3" key="1">
    <citation type="submission" date="2019-02" db="EMBL/GenBank/DDBJ databases">
        <title>Genome sequence of the sea-ice species Brumimicrobium glaciale.</title>
        <authorList>
            <person name="Bowman J.P."/>
        </authorList>
    </citation>
    <scope>NUCLEOTIDE SEQUENCE [LARGE SCALE GENOMIC DNA]</scope>
    <source>
        <strain evidence="2 3">IC156</strain>
    </source>
</reference>
<gene>
    <name evidence="2" type="ORF">ERX46_06190</name>
</gene>
<keyword evidence="3" id="KW-1185">Reference proteome</keyword>
<accession>A0A4Q4KPK7</accession>
<dbReference type="RefSeq" id="WP_130092968.1">
    <property type="nucleotide sequence ID" value="NZ_SETE01000002.1"/>
</dbReference>
<comment type="caution">
    <text evidence="2">The sequence shown here is derived from an EMBL/GenBank/DDBJ whole genome shotgun (WGS) entry which is preliminary data.</text>
</comment>
<dbReference type="EMBL" id="SETE01000002">
    <property type="protein sequence ID" value="RYM34960.1"/>
    <property type="molecule type" value="Genomic_DNA"/>
</dbReference>
<name>A0A4Q4KPK7_9FLAO</name>
<keyword evidence="1" id="KW-0732">Signal</keyword>
<sequence length="297" mass="34208">MNKLIKPFLLLFLFGSFQSFSQERDSLSETQLPKEIYTTFSFGLTNPIYRDFATSPLFYSGIGIELNSARLMRSEKRESLFEVGLGISAQTARVPKSDFIQPGSFAGYGKFQIFYQELWKIEALSDIKYNTKVGGAIVSTQNVRANPDLQNNTMGLENISNLMASAQWSLDVSRTETKQLNLWFWKPTLKPVKRDLRILLNVGLLNFNYRPGYAYSYDSELNGMETNPVEWAFENYKWSLNGWRLKTQVEYIKYLPNGNATSLSYVWEAAHAPGKFEDFQMASHQLKYTIYFHAKTK</sequence>
<evidence type="ECO:0000313" key="2">
    <source>
        <dbReference type="EMBL" id="RYM34960.1"/>
    </source>
</evidence>
<feature type="signal peptide" evidence="1">
    <location>
        <begin position="1"/>
        <end position="21"/>
    </location>
</feature>
<feature type="chain" id="PRO_5020656463" description="Outer membrane protein beta-barrel domain-containing protein" evidence="1">
    <location>
        <begin position="22"/>
        <end position="297"/>
    </location>
</feature>
<dbReference type="OrthoDB" id="936621at2"/>